<accession>A0A3G6RH88</accession>
<reference evidence="3 4" key="1">
    <citation type="submission" date="2018-01" db="EMBL/GenBank/DDBJ databases">
        <title>Draft genome sequences of Chryseobacterium lactis NCTC11390, Chryseobacterium oncorhynchi 701B-08, and Chryseobacterium viscerum 687B-08.</title>
        <authorList>
            <person name="Jeong J.-J."/>
            <person name="Lee Y.J."/>
            <person name="Park B."/>
            <person name="Choi I.-G."/>
            <person name="Kim K.D."/>
        </authorList>
    </citation>
    <scope>NUCLEOTIDE SEQUENCE [LARGE SCALE GENOMIC DNA]</scope>
    <source>
        <strain evidence="3 4">NCTC11390</strain>
    </source>
</reference>
<reference evidence="2 5" key="2">
    <citation type="submission" date="2018-11" db="EMBL/GenBank/DDBJ databases">
        <title>Proposal to divide the Flavobacteriaceae and reorganize its genera based on Amino Acid Identity values calculated from whole genome sequences.</title>
        <authorList>
            <person name="Nicholson A.C."/>
            <person name="Gulvik C.A."/>
            <person name="Whitney A.M."/>
            <person name="Humrighouse B.W."/>
            <person name="Bell M."/>
            <person name="Holmes B."/>
            <person name="Steigerwalt A.G."/>
            <person name="Villarma A."/>
            <person name="Sheth M."/>
            <person name="Batra D."/>
            <person name="Pryor J."/>
            <person name="Bernardet J.-F."/>
            <person name="Hugo C."/>
            <person name="Kampfer P."/>
            <person name="Newman J."/>
            <person name="McQuiston J.R."/>
        </authorList>
    </citation>
    <scope>NUCLEOTIDE SEQUENCE [LARGE SCALE GENOMIC DNA]</scope>
    <source>
        <strain evidence="2 5">KC_1864</strain>
    </source>
</reference>
<dbReference type="AlphaFoldDB" id="A0A3G6RH88"/>
<evidence type="ECO:0000313" key="2">
    <source>
        <dbReference type="EMBL" id="AZA82178.1"/>
    </source>
</evidence>
<feature type="compositionally biased region" description="Polar residues" evidence="1">
    <location>
        <begin position="204"/>
        <end position="224"/>
    </location>
</feature>
<dbReference type="OrthoDB" id="1270585at2"/>
<dbReference type="Proteomes" id="UP000279972">
    <property type="component" value="Chromosome"/>
</dbReference>
<gene>
    <name evidence="3" type="ORF">C1637_09890</name>
    <name evidence="2" type="ORF">EG342_09810</name>
</gene>
<dbReference type="RefSeq" id="WP_103291476.1">
    <property type="nucleotide sequence ID" value="NZ_CP033924.1"/>
</dbReference>
<name>A0A3G6RH88_CHRLC</name>
<dbReference type="EMBL" id="PPEH01000003">
    <property type="protein sequence ID" value="PNW14146.1"/>
    <property type="molecule type" value="Genomic_DNA"/>
</dbReference>
<feature type="region of interest" description="Disordered" evidence="1">
    <location>
        <begin position="171"/>
        <end position="238"/>
    </location>
</feature>
<keyword evidence="5" id="KW-1185">Reference proteome</keyword>
<dbReference type="Proteomes" id="UP000236262">
    <property type="component" value="Unassembled WGS sequence"/>
</dbReference>
<evidence type="ECO:0000313" key="4">
    <source>
        <dbReference type="Proteomes" id="UP000236262"/>
    </source>
</evidence>
<feature type="compositionally biased region" description="Low complexity" evidence="1">
    <location>
        <begin position="225"/>
        <end position="238"/>
    </location>
</feature>
<feature type="compositionally biased region" description="Polar residues" evidence="1">
    <location>
        <begin position="171"/>
        <end position="188"/>
    </location>
</feature>
<evidence type="ECO:0000313" key="5">
    <source>
        <dbReference type="Proteomes" id="UP000279972"/>
    </source>
</evidence>
<proteinExistence type="predicted"/>
<protein>
    <submittedName>
        <fullName evidence="3">Uncharacterized protein</fullName>
    </submittedName>
</protein>
<dbReference type="EMBL" id="CP033924">
    <property type="protein sequence ID" value="AZA82178.1"/>
    <property type="molecule type" value="Genomic_DNA"/>
</dbReference>
<evidence type="ECO:0000256" key="1">
    <source>
        <dbReference type="SAM" id="MobiDB-lite"/>
    </source>
</evidence>
<evidence type="ECO:0000313" key="3">
    <source>
        <dbReference type="EMBL" id="PNW14146.1"/>
    </source>
</evidence>
<dbReference type="KEGG" id="clac:EG342_09810"/>
<organism evidence="3 4">
    <name type="scientific">Chryseobacterium lactis</name>
    <dbReference type="NCBI Taxonomy" id="1241981"/>
    <lineage>
        <taxon>Bacteria</taxon>
        <taxon>Pseudomonadati</taxon>
        <taxon>Bacteroidota</taxon>
        <taxon>Flavobacteriia</taxon>
        <taxon>Flavobacteriales</taxon>
        <taxon>Weeksellaceae</taxon>
        <taxon>Chryseobacterium group</taxon>
        <taxon>Chryseobacterium</taxon>
    </lineage>
</organism>
<sequence length="238" mass="26604">MLNPEQVEETIKDVEEMKAKILKRHQDNLTFCIRTESVFNQYVNSLSYATGTVRSEGKGAFKPQPLTSVLGKQVKTPVPKTLQLTPISISDEESFKETIQLLHDNLLNRDNIDLLDSLKEIEIRGVAKVAGLNDYREAKIDGAYIEKIKEKIIANQNLETEREAAKKVLNEASTGNVNLDNEVKTGQTDQKKEQQIPDPAETAIQESQTPTVVANQNLETDQVSKGNKTTTTPNQNKK</sequence>